<reference evidence="8 9" key="1">
    <citation type="journal article" date="2014" name="Appl. Environ. Microbiol.">
        <title>Insights into the Microbial Degradation of Rubber and Gutta-Percha by Analysis of the Complete Genome of Nocardia nova SH22a.</title>
        <authorList>
            <person name="Luo Q."/>
            <person name="Hiessl S."/>
            <person name="Poehlein A."/>
            <person name="Daniel R."/>
            <person name="Steinbuchel A."/>
        </authorList>
    </citation>
    <scope>NUCLEOTIDE SEQUENCE [LARGE SCALE GENOMIC DNA]</scope>
    <source>
        <strain evidence="8">SH22a</strain>
    </source>
</reference>
<dbReference type="AlphaFoldDB" id="W5TWN5"/>
<dbReference type="OrthoDB" id="7375466at2"/>
<dbReference type="PATRIC" id="fig|1415166.3.peg.7019"/>
<keyword evidence="4 6" id="KW-0472">Membrane</keyword>
<feature type="region of interest" description="Disordered" evidence="5">
    <location>
        <begin position="1"/>
        <end position="20"/>
    </location>
</feature>
<sequence length="551" mass="57082">MADHARTDAEPDSEAGTPTPYASRRALTAVLALAVAMVTLDGTIVAVSLPSIIGDVGIDFTQAQWVLCVYPLVIAVLLIVMGRIGDRFGRRLTIAVGALVFLVGSILAASADTSGPLVWGRIVQGVGAAAVLAGSLAVIVTVFRGRERAVAFTAWGIALAFGAVAGALLGGWFTHSFTWPWIFLINVPIAVVVLFGCRAVPESKVGAAASGLDVDGWLLATAGFALTVFALIEAQRYGWGTPKLQFTVLGWKWSMRSATSPLPLILVSGVFLLVLFVFWERHRVKVEHSALVDFSRLREPRQWGDAAMFLVAFAQFGLLFVLPLYLVNSLGLSTLRSAFVIAALTGGALVAGLVSLGPARPLHPVWRVRFGLAIALITIAVTAFAITATISAWVPGILLTCYGIGIGLATPPLTGRLSAAAPRSASDAASVTALTARYAGAALGVAVLGGTLSIALDHFLPDRLDTVRGLVPGAADAVVDATRDSAGGAIGGLRAGHAPVAVTDVLAAGFADATRVALLGAVVALLLAFIAATRIPLEPRRDEAGTSPVSR</sequence>
<dbReference type="KEGG" id="nno:NONO_c68340"/>
<keyword evidence="9" id="KW-1185">Reference proteome</keyword>
<feature type="transmembrane region" description="Helical" evidence="6">
    <location>
        <begin position="258"/>
        <end position="279"/>
    </location>
</feature>
<dbReference type="GO" id="GO:0005886">
    <property type="term" value="C:plasma membrane"/>
    <property type="evidence" value="ECO:0007669"/>
    <property type="project" value="UniProtKB-SubCell"/>
</dbReference>
<feature type="transmembrane region" description="Helical" evidence="6">
    <location>
        <begin position="434"/>
        <end position="456"/>
    </location>
</feature>
<evidence type="ECO:0000256" key="6">
    <source>
        <dbReference type="SAM" id="Phobius"/>
    </source>
</evidence>
<dbReference type="CDD" id="cd17321">
    <property type="entry name" value="MFS_MMR_MDR_like"/>
    <property type="match status" value="1"/>
</dbReference>
<feature type="transmembrane region" description="Helical" evidence="6">
    <location>
        <begin position="368"/>
        <end position="386"/>
    </location>
</feature>
<evidence type="ECO:0000313" key="8">
    <source>
        <dbReference type="EMBL" id="AHH21601.1"/>
    </source>
</evidence>
<dbReference type="Pfam" id="PF07690">
    <property type="entry name" value="MFS_1"/>
    <property type="match status" value="1"/>
</dbReference>
<dbReference type="GO" id="GO:0022857">
    <property type="term" value="F:transmembrane transporter activity"/>
    <property type="evidence" value="ECO:0007669"/>
    <property type="project" value="InterPro"/>
</dbReference>
<evidence type="ECO:0000256" key="5">
    <source>
        <dbReference type="SAM" id="MobiDB-lite"/>
    </source>
</evidence>
<dbReference type="EMBL" id="CP006850">
    <property type="protein sequence ID" value="AHH21601.1"/>
    <property type="molecule type" value="Genomic_DNA"/>
</dbReference>
<proteinExistence type="predicted"/>
<comment type="subcellular location">
    <subcellularLocation>
        <location evidence="1">Cell membrane</location>
        <topology evidence="1">Multi-pass membrane protein</topology>
    </subcellularLocation>
</comment>
<feature type="transmembrane region" description="Helical" evidence="6">
    <location>
        <begin position="217"/>
        <end position="238"/>
    </location>
</feature>
<feature type="domain" description="Major facilitator superfamily (MFS) profile" evidence="7">
    <location>
        <begin position="27"/>
        <end position="539"/>
    </location>
</feature>
<dbReference type="PRINTS" id="PR01036">
    <property type="entry name" value="TCRTETB"/>
</dbReference>
<keyword evidence="2 6" id="KW-0812">Transmembrane</keyword>
<dbReference type="SUPFAM" id="SSF103473">
    <property type="entry name" value="MFS general substrate transporter"/>
    <property type="match status" value="1"/>
</dbReference>
<protein>
    <submittedName>
        <fullName evidence="8">Major facilitator superfamily transporter</fullName>
    </submittedName>
</protein>
<evidence type="ECO:0000256" key="3">
    <source>
        <dbReference type="ARBA" id="ARBA00022989"/>
    </source>
</evidence>
<feature type="transmembrane region" description="Helical" evidence="6">
    <location>
        <begin position="392"/>
        <end position="413"/>
    </location>
</feature>
<evidence type="ECO:0000313" key="9">
    <source>
        <dbReference type="Proteomes" id="UP000019150"/>
    </source>
</evidence>
<dbReference type="STRING" id="1415166.NONO_c68340"/>
<name>W5TWN5_9NOCA</name>
<feature type="transmembrane region" description="Helical" evidence="6">
    <location>
        <begin position="122"/>
        <end position="143"/>
    </location>
</feature>
<dbReference type="PROSITE" id="PS50850">
    <property type="entry name" value="MFS"/>
    <property type="match status" value="1"/>
</dbReference>
<feature type="transmembrane region" description="Helical" evidence="6">
    <location>
        <begin position="513"/>
        <end position="532"/>
    </location>
</feature>
<gene>
    <name evidence="8" type="ORF">NONO_c68340</name>
</gene>
<feature type="transmembrane region" description="Helical" evidence="6">
    <location>
        <begin position="150"/>
        <end position="173"/>
    </location>
</feature>
<feature type="transmembrane region" description="Helical" evidence="6">
    <location>
        <begin position="26"/>
        <end position="50"/>
    </location>
</feature>
<evidence type="ECO:0000256" key="1">
    <source>
        <dbReference type="ARBA" id="ARBA00004651"/>
    </source>
</evidence>
<dbReference type="eggNOG" id="COG0477">
    <property type="taxonomic scope" value="Bacteria"/>
</dbReference>
<evidence type="ECO:0000256" key="4">
    <source>
        <dbReference type="ARBA" id="ARBA00023136"/>
    </source>
</evidence>
<organism evidence="8 9">
    <name type="scientific">Nocardia nova SH22a</name>
    <dbReference type="NCBI Taxonomy" id="1415166"/>
    <lineage>
        <taxon>Bacteria</taxon>
        <taxon>Bacillati</taxon>
        <taxon>Actinomycetota</taxon>
        <taxon>Actinomycetes</taxon>
        <taxon>Mycobacteriales</taxon>
        <taxon>Nocardiaceae</taxon>
        <taxon>Nocardia</taxon>
    </lineage>
</organism>
<feature type="transmembrane region" description="Helical" evidence="6">
    <location>
        <begin position="338"/>
        <end position="356"/>
    </location>
</feature>
<dbReference type="HOGENOM" id="CLU_000960_28_2_11"/>
<feature type="transmembrane region" description="Helical" evidence="6">
    <location>
        <begin position="92"/>
        <end position="110"/>
    </location>
</feature>
<dbReference type="Gene3D" id="1.20.1720.10">
    <property type="entry name" value="Multidrug resistance protein D"/>
    <property type="match status" value="2"/>
</dbReference>
<feature type="transmembrane region" description="Helical" evidence="6">
    <location>
        <begin position="62"/>
        <end position="80"/>
    </location>
</feature>
<accession>W5TWN5</accession>
<feature type="transmembrane region" description="Helical" evidence="6">
    <location>
        <begin position="306"/>
        <end position="326"/>
    </location>
</feature>
<dbReference type="InterPro" id="IPR020846">
    <property type="entry name" value="MFS_dom"/>
</dbReference>
<dbReference type="RefSeq" id="WP_025352901.1">
    <property type="nucleotide sequence ID" value="NZ_CP006850.1"/>
</dbReference>
<evidence type="ECO:0000256" key="2">
    <source>
        <dbReference type="ARBA" id="ARBA00022692"/>
    </source>
</evidence>
<keyword evidence="3 6" id="KW-1133">Transmembrane helix</keyword>
<dbReference type="InterPro" id="IPR036259">
    <property type="entry name" value="MFS_trans_sf"/>
</dbReference>
<dbReference type="Proteomes" id="UP000019150">
    <property type="component" value="Chromosome"/>
</dbReference>
<dbReference type="InterPro" id="IPR011701">
    <property type="entry name" value="MFS"/>
</dbReference>
<evidence type="ECO:0000259" key="7">
    <source>
        <dbReference type="PROSITE" id="PS50850"/>
    </source>
</evidence>
<feature type="transmembrane region" description="Helical" evidence="6">
    <location>
        <begin position="179"/>
        <end position="197"/>
    </location>
</feature>
<dbReference type="PANTHER" id="PTHR42718">
    <property type="entry name" value="MAJOR FACILITATOR SUPERFAMILY MULTIDRUG TRANSPORTER MFSC"/>
    <property type="match status" value="1"/>
</dbReference>
<dbReference type="PANTHER" id="PTHR42718:SF49">
    <property type="entry name" value="EXPORT PROTEIN"/>
    <property type="match status" value="1"/>
</dbReference>